<proteinExistence type="predicted"/>
<organism evidence="2 3">
    <name type="scientific">Stachybotrys chlorohalonatus (strain IBT 40285)</name>
    <dbReference type="NCBI Taxonomy" id="1283841"/>
    <lineage>
        <taxon>Eukaryota</taxon>
        <taxon>Fungi</taxon>
        <taxon>Dikarya</taxon>
        <taxon>Ascomycota</taxon>
        <taxon>Pezizomycotina</taxon>
        <taxon>Sordariomycetes</taxon>
        <taxon>Hypocreomycetidae</taxon>
        <taxon>Hypocreales</taxon>
        <taxon>Stachybotryaceae</taxon>
        <taxon>Stachybotrys</taxon>
    </lineage>
</organism>
<accession>A0A084QPK4</accession>
<dbReference type="AlphaFoldDB" id="A0A084QPK4"/>
<evidence type="ECO:0000313" key="3">
    <source>
        <dbReference type="Proteomes" id="UP000028524"/>
    </source>
</evidence>
<name>A0A084QPK4_STAC4</name>
<dbReference type="STRING" id="1283841.A0A084QPK4"/>
<feature type="non-terminal residue" evidence="2">
    <location>
        <position position="90"/>
    </location>
</feature>
<feature type="compositionally biased region" description="Basic and acidic residues" evidence="1">
    <location>
        <begin position="19"/>
        <end position="42"/>
    </location>
</feature>
<dbReference type="InParanoid" id="A0A084QPK4"/>
<feature type="region of interest" description="Disordered" evidence="1">
    <location>
        <begin position="19"/>
        <end position="43"/>
    </location>
</feature>
<evidence type="ECO:0000313" key="2">
    <source>
        <dbReference type="EMBL" id="KFA65889.1"/>
    </source>
</evidence>
<sequence length="90" mass="10830">MSNQDLARLEREIENLRQEKEAAQAREEAERREKEKLARENRPTTLDEYLRSCHIHLQQNFKLADELLFTTGYTQVDGKVYPKRLRPWTE</sequence>
<dbReference type="OMA" id="RSCHIHL"/>
<protein>
    <submittedName>
        <fullName evidence="2">Uncharacterized protein</fullName>
    </submittedName>
</protein>
<dbReference type="EMBL" id="KL660536">
    <property type="protein sequence ID" value="KFA65889.1"/>
    <property type="molecule type" value="Genomic_DNA"/>
</dbReference>
<dbReference type="OrthoDB" id="5152817at2759"/>
<reference evidence="2 3" key="1">
    <citation type="journal article" date="2014" name="BMC Genomics">
        <title>Comparative genome sequencing reveals chemotype-specific gene clusters in the toxigenic black mold Stachybotrys.</title>
        <authorList>
            <person name="Semeiks J."/>
            <person name="Borek D."/>
            <person name="Otwinowski Z."/>
            <person name="Grishin N.V."/>
        </authorList>
    </citation>
    <scope>NUCLEOTIDE SEQUENCE [LARGE SCALE GENOMIC DNA]</scope>
    <source>
        <strain evidence="2 3">IBT 40285</strain>
    </source>
</reference>
<evidence type="ECO:0000256" key="1">
    <source>
        <dbReference type="SAM" id="MobiDB-lite"/>
    </source>
</evidence>
<dbReference type="Proteomes" id="UP000028524">
    <property type="component" value="Unassembled WGS sequence"/>
</dbReference>
<gene>
    <name evidence="2" type="ORF">S40285_09646</name>
</gene>
<keyword evidence="3" id="KW-1185">Reference proteome</keyword>
<dbReference type="HOGENOM" id="CLU_2446823_0_0_1"/>